<dbReference type="InterPro" id="IPR000089">
    <property type="entry name" value="Biotin_lipoyl"/>
</dbReference>
<reference evidence="4 6" key="2">
    <citation type="submission" date="2016-10" db="EMBL/GenBank/DDBJ databases">
        <authorList>
            <person name="Varghese N."/>
            <person name="Submissions S."/>
        </authorList>
    </citation>
    <scope>NUCLEOTIDE SEQUENCE [LARGE SCALE GENOMIC DNA]</scope>
    <source>
        <strain evidence="4 6">DSM 22150</strain>
    </source>
</reference>
<dbReference type="InterPro" id="IPR001882">
    <property type="entry name" value="Biotin_BS"/>
</dbReference>
<feature type="domain" description="Lipoyl-binding" evidence="2">
    <location>
        <begin position="35"/>
        <end position="115"/>
    </location>
</feature>
<dbReference type="Pfam" id="PF00364">
    <property type="entry name" value="Biotin_lipoyl"/>
    <property type="match status" value="1"/>
</dbReference>
<dbReference type="PROSITE" id="PS00188">
    <property type="entry name" value="BIOTIN"/>
    <property type="match status" value="1"/>
</dbReference>
<dbReference type="InterPro" id="IPR011053">
    <property type="entry name" value="Single_hybrid_motif"/>
</dbReference>
<name>A0A143Z7Q9_9LACT</name>
<dbReference type="PANTHER" id="PTHR45266">
    <property type="entry name" value="OXALOACETATE DECARBOXYLASE ALPHA CHAIN"/>
    <property type="match status" value="1"/>
</dbReference>
<protein>
    <submittedName>
        <fullName evidence="4">Biotin-requiring enzyme</fullName>
    </submittedName>
    <submittedName>
        <fullName evidence="3">Biotin/lipoyl attachment</fullName>
    </submittedName>
</protein>
<sequence length="115" mass="12768">MKKYEIEIDGQVYHVKVRELPDDAVMTGEPKPAVKETAADPGTLEEGKTMLAPMAGTILRILVKEGQHVKKGDNLIILEAMKMENEIVADEDGIIRRIFVQANDNVESDQPLLVL</sequence>
<evidence type="ECO:0000259" key="2">
    <source>
        <dbReference type="PROSITE" id="PS50968"/>
    </source>
</evidence>
<evidence type="ECO:0000313" key="6">
    <source>
        <dbReference type="Proteomes" id="UP000199280"/>
    </source>
</evidence>
<evidence type="ECO:0000313" key="5">
    <source>
        <dbReference type="Proteomes" id="UP000076878"/>
    </source>
</evidence>
<dbReference type="SUPFAM" id="SSF51230">
    <property type="entry name" value="Single hybrid motif"/>
    <property type="match status" value="1"/>
</dbReference>
<keyword evidence="1" id="KW-0092">Biotin</keyword>
<keyword evidence="6" id="KW-1185">Reference proteome</keyword>
<dbReference type="PANTHER" id="PTHR45266:SF3">
    <property type="entry name" value="OXALOACETATE DECARBOXYLASE ALPHA CHAIN"/>
    <property type="match status" value="1"/>
</dbReference>
<dbReference type="CDD" id="cd06850">
    <property type="entry name" value="biotinyl_domain"/>
    <property type="match status" value="1"/>
</dbReference>
<dbReference type="OrthoDB" id="9812676at2"/>
<evidence type="ECO:0000313" key="4">
    <source>
        <dbReference type="EMBL" id="SEJ89219.1"/>
    </source>
</evidence>
<evidence type="ECO:0000256" key="1">
    <source>
        <dbReference type="ARBA" id="ARBA00023267"/>
    </source>
</evidence>
<dbReference type="FunFam" id="2.40.50.100:FF:000003">
    <property type="entry name" value="Acetyl-CoA carboxylase biotin carboxyl carrier protein"/>
    <property type="match status" value="1"/>
</dbReference>
<dbReference type="Gene3D" id="2.40.50.100">
    <property type="match status" value="1"/>
</dbReference>
<dbReference type="STRING" id="640938.TR210_2782"/>
<reference evidence="3 5" key="1">
    <citation type="submission" date="2016-02" db="EMBL/GenBank/DDBJ databases">
        <authorList>
            <person name="Wen L."/>
            <person name="He K."/>
            <person name="Yang H."/>
        </authorList>
    </citation>
    <scope>NUCLEOTIDE SEQUENCE [LARGE SCALE GENOMIC DNA]</scope>
    <source>
        <strain evidence="3">Trichococcus_R210</strain>
    </source>
</reference>
<dbReference type="RefSeq" id="WP_068624727.1">
    <property type="nucleotide sequence ID" value="NZ_FJNB01000029.1"/>
</dbReference>
<dbReference type="Proteomes" id="UP000076878">
    <property type="component" value="Unassembled WGS sequence"/>
</dbReference>
<dbReference type="EMBL" id="FNYT01000035">
    <property type="protein sequence ID" value="SEJ89219.1"/>
    <property type="molecule type" value="Genomic_DNA"/>
</dbReference>
<evidence type="ECO:0000313" key="3">
    <source>
        <dbReference type="EMBL" id="CZR09670.1"/>
    </source>
</evidence>
<dbReference type="InterPro" id="IPR050709">
    <property type="entry name" value="Biotin_Carboxyl_Carrier/Decarb"/>
</dbReference>
<gene>
    <name evidence="4" type="ORF">SAMN05216375_13523</name>
    <name evidence="3" type="ORF">TR210_2782</name>
</gene>
<organism evidence="3 5">
    <name type="scientific">Trichococcus ilyis</name>
    <dbReference type="NCBI Taxonomy" id="640938"/>
    <lineage>
        <taxon>Bacteria</taxon>
        <taxon>Bacillati</taxon>
        <taxon>Bacillota</taxon>
        <taxon>Bacilli</taxon>
        <taxon>Lactobacillales</taxon>
        <taxon>Carnobacteriaceae</taxon>
        <taxon>Trichococcus</taxon>
    </lineage>
</organism>
<dbReference type="AlphaFoldDB" id="A0A143Z7Q9"/>
<dbReference type="Proteomes" id="UP000199280">
    <property type="component" value="Unassembled WGS sequence"/>
</dbReference>
<dbReference type="EMBL" id="FJNB01000029">
    <property type="protein sequence ID" value="CZR09670.1"/>
    <property type="molecule type" value="Genomic_DNA"/>
</dbReference>
<dbReference type="PROSITE" id="PS50968">
    <property type="entry name" value="BIOTINYL_LIPOYL"/>
    <property type="match status" value="1"/>
</dbReference>
<accession>A0A143Z7Q9</accession>
<proteinExistence type="predicted"/>